<dbReference type="InterPro" id="IPR013525">
    <property type="entry name" value="ABC2_TM"/>
</dbReference>
<gene>
    <name evidence="8" type="ORF">NEF87_000428</name>
</gene>
<accession>A0ABY6HKV6</accession>
<feature type="transmembrane region" description="Helical" evidence="6">
    <location>
        <begin position="266"/>
        <end position="291"/>
    </location>
</feature>
<dbReference type="PANTHER" id="PTHR30294:SF29">
    <property type="entry name" value="MULTIDRUG ABC TRANSPORTER PERMEASE YBHS-RELATED"/>
    <property type="match status" value="1"/>
</dbReference>
<feature type="transmembrane region" description="Helical" evidence="6">
    <location>
        <begin position="238"/>
        <end position="260"/>
    </location>
</feature>
<evidence type="ECO:0000256" key="1">
    <source>
        <dbReference type="ARBA" id="ARBA00004651"/>
    </source>
</evidence>
<evidence type="ECO:0000313" key="9">
    <source>
        <dbReference type="Proteomes" id="UP001208689"/>
    </source>
</evidence>
<reference evidence="8" key="1">
    <citation type="submission" date="2022-09" db="EMBL/GenBank/DDBJ databases">
        <title>Actin cytoskeleton and complex cell architecture in an #Asgard archaeon.</title>
        <authorList>
            <person name="Ponce Toledo R.I."/>
            <person name="Schleper C."/>
            <person name="Rodrigues Oliveira T."/>
            <person name="Wollweber F."/>
            <person name="Xu J."/>
            <person name="Rittmann S."/>
            <person name="Klingl A."/>
            <person name="Pilhofer M."/>
        </authorList>
    </citation>
    <scope>NUCLEOTIDE SEQUENCE</scope>
    <source>
        <strain evidence="8">B-35</strain>
    </source>
</reference>
<dbReference type="PANTHER" id="PTHR30294">
    <property type="entry name" value="MEMBRANE COMPONENT OF ABC TRANSPORTER YHHJ-RELATED"/>
    <property type="match status" value="1"/>
</dbReference>
<feature type="transmembrane region" description="Helical" evidence="6">
    <location>
        <begin position="347"/>
        <end position="369"/>
    </location>
</feature>
<evidence type="ECO:0000256" key="6">
    <source>
        <dbReference type="SAM" id="Phobius"/>
    </source>
</evidence>
<evidence type="ECO:0000256" key="4">
    <source>
        <dbReference type="ARBA" id="ARBA00022989"/>
    </source>
</evidence>
<dbReference type="Gene3D" id="3.40.1710.10">
    <property type="entry name" value="abc type-2 transporter like domain"/>
    <property type="match status" value="1"/>
</dbReference>
<dbReference type="Pfam" id="PF12698">
    <property type="entry name" value="ABC2_membrane_3"/>
    <property type="match status" value="1"/>
</dbReference>
<keyword evidence="9" id="KW-1185">Reference proteome</keyword>
<feature type="transmembrane region" description="Helical" evidence="6">
    <location>
        <begin position="298"/>
        <end position="316"/>
    </location>
</feature>
<evidence type="ECO:0000259" key="7">
    <source>
        <dbReference type="Pfam" id="PF12698"/>
    </source>
</evidence>
<comment type="subcellular location">
    <subcellularLocation>
        <location evidence="1">Cell membrane</location>
        <topology evidence="1">Multi-pass membrane protein</topology>
    </subcellularLocation>
</comment>
<sequence length="376" mass="42736">MGFEFQLRSVRNSFARTSAQIHKEIDWFIHDKLSLSILFGLPLIILGLVGGGAFTVTNVAGTPRVFILDLDQTEYSLAYINSFRNSTYFSMDVKDNWHEPELVSYENCTSMILTDSLDAFVIIPMNFTSHLLNNRSANINLTIDYDSETGALVPTYFRNGHIVYQSEFQVFNSEIVYEPTFRPDEEFTFIKIILPIIIPLLLFVCANLVASQSIVGDEPLKRILLTPARKIEIVFSKFTAYAIMGVILAFASLILLNVIFQIEFYSFLSTFVIVAAVPIFGVSYGILFSCLSTSKLQAAQLSLFSFIFQFVFLIFIRVDPLVKLIPAEIIRETFTLVAFRGVPFTKLWLQMGQIFLHNSVILLLSVLLYKRKKLEI</sequence>
<evidence type="ECO:0000256" key="3">
    <source>
        <dbReference type="ARBA" id="ARBA00022692"/>
    </source>
</evidence>
<name>A0ABY6HKV6_9ARCH</name>
<dbReference type="EMBL" id="CP104013">
    <property type="protein sequence ID" value="UYP44143.1"/>
    <property type="molecule type" value="Genomic_DNA"/>
</dbReference>
<evidence type="ECO:0000256" key="2">
    <source>
        <dbReference type="ARBA" id="ARBA00022475"/>
    </source>
</evidence>
<feature type="transmembrane region" description="Helical" evidence="6">
    <location>
        <begin position="33"/>
        <end position="56"/>
    </location>
</feature>
<feature type="domain" description="ABC-2 type transporter transmembrane" evidence="7">
    <location>
        <begin position="34"/>
        <end position="345"/>
    </location>
</feature>
<feature type="transmembrane region" description="Helical" evidence="6">
    <location>
        <begin position="189"/>
        <end position="210"/>
    </location>
</feature>
<keyword evidence="5 6" id="KW-0472">Membrane</keyword>
<proteinExistence type="predicted"/>
<organism evidence="8 9">
    <name type="scientific">Candidatus Lokiarchaeum ossiferum</name>
    <dbReference type="NCBI Taxonomy" id="2951803"/>
    <lineage>
        <taxon>Archaea</taxon>
        <taxon>Promethearchaeati</taxon>
        <taxon>Promethearchaeota</taxon>
        <taxon>Promethearchaeia</taxon>
        <taxon>Promethearchaeales</taxon>
        <taxon>Promethearchaeaceae</taxon>
        <taxon>Candidatus Lokiarchaeum</taxon>
    </lineage>
</organism>
<evidence type="ECO:0000256" key="5">
    <source>
        <dbReference type="ARBA" id="ARBA00023136"/>
    </source>
</evidence>
<protein>
    <recommendedName>
        <fullName evidence="7">ABC-2 type transporter transmembrane domain-containing protein</fullName>
    </recommendedName>
</protein>
<dbReference type="InterPro" id="IPR051449">
    <property type="entry name" value="ABC-2_transporter_component"/>
</dbReference>
<evidence type="ECO:0000313" key="8">
    <source>
        <dbReference type="EMBL" id="UYP44143.1"/>
    </source>
</evidence>
<keyword evidence="4 6" id="KW-1133">Transmembrane helix</keyword>
<keyword evidence="3 6" id="KW-0812">Transmembrane</keyword>
<keyword evidence="2" id="KW-1003">Cell membrane</keyword>
<dbReference type="Proteomes" id="UP001208689">
    <property type="component" value="Chromosome"/>
</dbReference>